<dbReference type="InterPro" id="IPR038765">
    <property type="entry name" value="Papain-like_cys_pep_sf"/>
</dbReference>
<sequence length="547" mass="60667">MKKVKSILFSTCLLGILACSQNVKADSGSANLFISNYSKFSGVFDVNALDPEGGKTIKDLRVAIWSEEGGQDDMQWYSAHNTGNDSLIVHFNPVNHASKAGNYAVHAYVTYTDGSKQGINLGKQKISLAEPQLGLAQNGIEIFSKLKPSGQGKLVSAVWSDENGQDDLKWYEADAAGNALADYDSHKGYGTYHIHTYLKKDGEMQPVAAQTLQLPRPNVSCQINKIKDTSYEAVISNVPPYMTSIYVPVWSEQSGQDDIQWYQAKKEADGTFKAKITLKKHYFDLGTYQLHLYGSGPLREWKLEGLESSAFNVEKIAAYEEPQLAVHHYNLKEGTFDVSAAETDDSKMIKSISLAVWSDTDQANLYWYESSKLSNGQASITADVQKHGNKSGSYNVHAYIHYTDGTSTGHILPNQQLNALKPSSLETPAPKIMAYISETNTYPIGQCTWGVKELAPWAPNWLGNGGQWAANARAKGFRTGNEARVGAIACWDDGGYGHVAYVTQVENNNRIQVKEANYQNQQYIENFRGWFDPTASYWGRLTYIYPD</sequence>
<evidence type="ECO:0000313" key="4">
    <source>
        <dbReference type="Proteomes" id="UP000007815"/>
    </source>
</evidence>
<evidence type="ECO:0000256" key="1">
    <source>
        <dbReference type="SAM" id="SignalP"/>
    </source>
</evidence>
<protein>
    <recommendedName>
        <fullName evidence="2">Peptidase C51 domain-containing protein</fullName>
    </recommendedName>
</protein>
<dbReference type="SUPFAM" id="SSF54001">
    <property type="entry name" value="Cysteine proteinases"/>
    <property type="match status" value="1"/>
</dbReference>
<dbReference type="Pfam" id="PF08481">
    <property type="entry name" value="GBS_Bsp-like"/>
    <property type="match status" value="4"/>
</dbReference>
<dbReference type="EMBL" id="AJTZ01000005">
    <property type="protein sequence ID" value="EJN93691.1"/>
    <property type="molecule type" value="Genomic_DNA"/>
</dbReference>
<dbReference type="InterPro" id="IPR009148">
    <property type="entry name" value="PcsB-like"/>
</dbReference>
<reference evidence="3 4" key="1">
    <citation type="submission" date="2009-12" db="EMBL/GenBank/DDBJ databases">
        <authorList>
            <person name="Lefebure T."/>
            <person name="Cornejo O.E."/>
            <person name="Pavinski Bitar P.D."/>
            <person name="Lang P."/>
            <person name="Stanhope M.J."/>
        </authorList>
    </citation>
    <scope>NUCLEOTIDE SEQUENCE [LARGE SCALE GENOMIC DNA]</scope>
    <source>
        <strain evidence="3 4">FA-1</strain>
    </source>
</reference>
<feature type="signal peptide" evidence="1">
    <location>
        <begin position="1"/>
        <end position="25"/>
    </location>
</feature>
<dbReference type="Proteomes" id="UP000007815">
    <property type="component" value="Unassembled WGS sequence"/>
</dbReference>
<proteinExistence type="predicted"/>
<dbReference type="PRINTS" id="PR01852">
    <property type="entry name" value="SIBAPROTEIN"/>
</dbReference>
<comment type="caution">
    <text evidence="3">The sequence shown here is derived from an EMBL/GenBank/DDBJ whole genome shotgun (WGS) entry which is preliminary data.</text>
</comment>
<dbReference type="InterPro" id="IPR013688">
    <property type="entry name" value="GBS_Bsp-like"/>
</dbReference>
<evidence type="ECO:0000259" key="2">
    <source>
        <dbReference type="PROSITE" id="PS50911"/>
    </source>
</evidence>
<feature type="domain" description="Peptidase C51" evidence="2">
    <location>
        <begin position="422"/>
        <end position="545"/>
    </location>
</feature>
<keyword evidence="4" id="KW-1185">Reference proteome</keyword>
<gene>
    <name evidence="3" type="ORF">SRA_04116</name>
</gene>
<dbReference type="Pfam" id="PF05257">
    <property type="entry name" value="CHAP"/>
    <property type="match status" value="1"/>
</dbReference>
<dbReference type="InterPro" id="IPR007921">
    <property type="entry name" value="CHAP_dom"/>
</dbReference>
<evidence type="ECO:0000313" key="3">
    <source>
        <dbReference type="EMBL" id="EJN93691.1"/>
    </source>
</evidence>
<dbReference type="Gene3D" id="2.60.40.3760">
    <property type="match status" value="4"/>
</dbReference>
<organism evidence="3 4">
    <name type="scientific">Streptococcus ratti FA-1 = DSM 20564</name>
    <dbReference type="NCBI Taxonomy" id="699248"/>
    <lineage>
        <taxon>Bacteria</taxon>
        <taxon>Bacillati</taxon>
        <taxon>Bacillota</taxon>
        <taxon>Bacilli</taxon>
        <taxon>Lactobacillales</taxon>
        <taxon>Streptococcaceae</taxon>
        <taxon>Streptococcus</taxon>
    </lineage>
</organism>
<feature type="chain" id="PRO_5046964245" description="Peptidase C51 domain-containing protein" evidence="1">
    <location>
        <begin position="26"/>
        <end position="547"/>
    </location>
</feature>
<accession>A0ABN0GTD3</accession>
<name>A0ABN0GTD3_STRRT</name>
<keyword evidence="1" id="KW-0732">Signal</keyword>
<dbReference type="RefSeq" id="WP_003087899.1">
    <property type="nucleotide sequence ID" value="NZ_AJTZ01000005.1"/>
</dbReference>
<dbReference type="PROSITE" id="PS50911">
    <property type="entry name" value="CHAP"/>
    <property type="match status" value="1"/>
</dbReference>
<dbReference type="Gene3D" id="3.90.1720.10">
    <property type="entry name" value="endopeptidase domain like (from Nostoc punctiforme)"/>
    <property type="match status" value="1"/>
</dbReference>
<dbReference type="PROSITE" id="PS51257">
    <property type="entry name" value="PROKAR_LIPOPROTEIN"/>
    <property type="match status" value="1"/>
</dbReference>